<evidence type="ECO:0000256" key="1">
    <source>
        <dbReference type="ARBA" id="ARBA00022617"/>
    </source>
</evidence>
<dbReference type="RefSeq" id="WP_380788402.1">
    <property type="nucleotide sequence ID" value="NZ_JBHTKR010000001.1"/>
</dbReference>
<dbReference type="SUPFAM" id="SSF46626">
    <property type="entry name" value="Cytochrome c"/>
    <property type="match status" value="1"/>
</dbReference>
<dbReference type="PROSITE" id="PS51257">
    <property type="entry name" value="PROKAR_LIPOPROTEIN"/>
    <property type="match status" value="1"/>
</dbReference>
<sequence length="146" mass="15394">MRDPLRRPIRPIRPVGLALLTLASGVLLAGCGPKPAPSPGAAAYQDYCAICHGSRALGDGPIAPELEVPPPDLTLISTRNGGVFPLRAVADTVYGFSGKHEADLMPEFSPLLDGPDVSVPRADGGEEVMPMRLAEVVTYLESLQRP</sequence>
<evidence type="ECO:0000259" key="5">
    <source>
        <dbReference type="PROSITE" id="PS51007"/>
    </source>
</evidence>
<dbReference type="InterPro" id="IPR036909">
    <property type="entry name" value="Cyt_c-like_dom_sf"/>
</dbReference>
<keyword evidence="7" id="KW-1185">Reference proteome</keyword>
<dbReference type="InterPro" id="IPR009056">
    <property type="entry name" value="Cyt_c-like_dom"/>
</dbReference>
<accession>A0ABW3T8N5</accession>
<dbReference type="Gene3D" id="1.10.760.10">
    <property type="entry name" value="Cytochrome c-like domain"/>
    <property type="match status" value="1"/>
</dbReference>
<reference evidence="7" key="1">
    <citation type="journal article" date="2019" name="Int. J. Syst. Evol. Microbiol.">
        <title>The Global Catalogue of Microorganisms (GCM) 10K type strain sequencing project: providing services to taxonomists for standard genome sequencing and annotation.</title>
        <authorList>
            <consortium name="The Broad Institute Genomics Platform"/>
            <consortium name="The Broad Institute Genome Sequencing Center for Infectious Disease"/>
            <person name="Wu L."/>
            <person name="Ma J."/>
        </authorList>
    </citation>
    <scope>NUCLEOTIDE SEQUENCE [LARGE SCALE GENOMIC DNA]</scope>
    <source>
        <strain evidence="7">CCUG 55328</strain>
    </source>
</reference>
<organism evidence="6 7">
    <name type="scientific">Seohaeicola saemankumensis</name>
    <dbReference type="NCBI Taxonomy" id="481181"/>
    <lineage>
        <taxon>Bacteria</taxon>
        <taxon>Pseudomonadati</taxon>
        <taxon>Pseudomonadota</taxon>
        <taxon>Alphaproteobacteria</taxon>
        <taxon>Rhodobacterales</taxon>
        <taxon>Roseobacteraceae</taxon>
        <taxon>Seohaeicola</taxon>
    </lineage>
</organism>
<gene>
    <name evidence="6" type="ORF">ACFQ3C_01190</name>
</gene>
<keyword evidence="3 4" id="KW-0408">Iron</keyword>
<dbReference type="Proteomes" id="UP001597151">
    <property type="component" value="Unassembled WGS sequence"/>
</dbReference>
<evidence type="ECO:0000313" key="6">
    <source>
        <dbReference type="EMBL" id="MFD1193282.1"/>
    </source>
</evidence>
<comment type="caution">
    <text evidence="6">The sequence shown here is derived from an EMBL/GenBank/DDBJ whole genome shotgun (WGS) entry which is preliminary data.</text>
</comment>
<evidence type="ECO:0000256" key="2">
    <source>
        <dbReference type="ARBA" id="ARBA00022723"/>
    </source>
</evidence>
<evidence type="ECO:0000313" key="7">
    <source>
        <dbReference type="Proteomes" id="UP001597151"/>
    </source>
</evidence>
<proteinExistence type="predicted"/>
<dbReference type="EMBL" id="JBHTKR010000001">
    <property type="protein sequence ID" value="MFD1193282.1"/>
    <property type="molecule type" value="Genomic_DNA"/>
</dbReference>
<dbReference type="PROSITE" id="PS51007">
    <property type="entry name" value="CYTC"/>
    <property type="match status" value="1"/>
</dbReference>
<keyword evidence="1 4" id="KW-0349">Heme</keyword>
<keyword evidence="2 4" id="KW-0479">Metal-binding</keyword>
<name>A0ABW3T8N5_9RHOB</name>
<protein>
    <submittedName>
        <fullName evidence="6">C-type cytochrome</fullName>
    </submittedName>
</protein>
<feature type="domain" description="Cytochrome c" evidence="5">
    <location>
        <begin position="35"/>
        <end position="144"/>
    </location>
</feature>
<evidence type="ECO:0000256" key="3">
    <source>
        <dbReference type="ARBA" id="ARBA00023004"/>
    </source>
</evidence>
<evidence type="ECO:0000256" key="4">
    <source>
        <dbReference type="PROSITE-ProRule" id="PRU00433"/>
    </source>
</evidence>